<dbReference type="OrthoDB" id="9803002at2"/>
<feature type="compositionally biased region" description="Basic and acidic residues" evidence="7">
    <location>
        <begin position="16"/>
        <end position="33"/>
    </location>
</feature>
<keyword evidence="9" id="KW-1185">Reference proteome</keyword>
<evidence type="ECO:0000256" key="7">
    <source>
        <dbReference type="SAM" id="MobiDB-lite"/>
    </source>
</evidence>
<dbReference type="InterPro" id="IPR010149">
    <property type="entry name" value="CRISPR-assoc_prot_Csm2_III-A"/>
</dbReference>
<accession>A0A554X273</accession>
<keyword evidence="4" id="KW-0694">RNA-binding</keyword>
<evidence type="ECO:0000256" key="6">
    <source>
        <dbReference type="ARBA" id="ARBA00031723"/>
    </source>
</evidence>
<proteinExistence type="inferred from homology"/>
<dbReference type="AlphaFoldDB" id="A0A554X273"/>
<dbReference type="RefSeq" id="WP_143898309.1">
    <property type="nucleotide sequence ID" value="NZ_CP083911.1"/>
</dbReference>
<evidence type="ECO:0000256" key="4">
    <source>
        <dbReference type="ARBA" id="ARBA00022884"/>
    </source>
</evidence>
<dbReference type="STRING" id="307486.GCA_000807215_02724"/>
<evidence type="ECO:0000256" key="5">
    <source>
        <dbReference type="ARBA" id="ARBA00023118"/>
    </source>
</evidence>
<evidence type="ECO:0000256" key="3">
    <source>
        <dbReference type="ARBA" id="ARBA00016118"/>
    </source>
</evidence>
<feature type="region of interest" description="Disordered" evidence="7">
    <location>
        <begin position="1"/>
        <end position="33"/>
    </location>
</feature>
<protein>
    <recommendedName>
        <fullName evidence="3">CRISPR system Cms protein Csm2</fullName>
    </recommendedName>
    <alternativeName>
        <fullName evidence="6">CRISPR type III A-associated protein Csm2</fullName>
    </alternativeName>
</protein>
<dbReference type="Pfam" id="PF03750">
    <property type="entry name" value="Csm2_III-A"/>
    <property type="match status" value="1"/>
</dbReference>
<dbReference type="Proteomes" id="UP000317763">
    <property type="component" value="Unassembled WGS sequence"/>
</dbReference>
<gene>
    <name evidence="8" type="ORF">Ttaiw_02126</name>
</gene>
<dbReference type="NCBIfam" id="TIGR01870">
    <property type="entry name" value="cas_TM1810_Csm2"/>
    <property type="match status" value="1"/>
</dbReference>
<evidence type="ECO:0000313" key="8">
    <source>
        <dbReference type="EMBL" id="TSE29903.1"/>
    </source>
</evidence>
<evidence type="ECO:0000313" key="9">
    <source>
        <dbReference type="Proteomes" id="UP000317763"/>
    </source>
</evidence>
<comment type="caution">
    <text evidence="8">The sequence shown here is derived from an EMBL/GenBank/DDBJ whole genome shotgun (WGS) entry which is preliminary data.</text>
</comment>
<dbReference type="EMBL" id="VJOM01000028">
    <property type="protein sequence ID" value="TSE29903.1"/>
    <property type="molecule type" value="Genomic_DNA"/>
</dbReference>
<dbReference type="GO" id="GO:0051607">
    <property type="term" value="P:defense response to virus"/>
    <property type="evidence" value="ECO:0007669"/>
    <property type="project" value="UniProtKB-KW"/>
</dbReference>
<comment type="similarity">
    <text evidence="2">Belongs to the CRISPR-associated Csm2 family.</text>
</comment>
<dbReference type="GO" id="GO:0003723">
    <property type="term" value="F:RNA binding"/>
    <property type="evidence" value="ECO:0007669"/>
    <property type="project" value="UniProtKB-KW"/>
</dbReference>
<reference evidence="8 9" key="1">
    <citation type="submission" date="2019-07" db="EMBL/GenBank/DDBJ databases">
        <title>Tepidimonas taiwanensis I1-1 draft genome.</title>
        <authorList>
            <person name="Da Costa M.S."/>
            <person name="Froufe H.J.C."/>
            <person name="Egas C."/>
            <person name="Albuquerque L."/>
        </authorList>
    </citation>
    <scope>NUCLEOTIDE SEQUENCE [LARGE SCALE GENOMIC DNA]</scope>
    <source>
        <strain evidence="8 9">I1-1</strain>
    </source>
</reference>
<name>A0A554X273_9BURK</name>
<evidence type="ECO:0000256" key="1">
    <source>
        <dbReference type="ARBA" id="ARBA00003640"/>
    </source>
</evidence>
<sequence length="159" mass="18540">MNMQYRGATHYAGRPSQDRRGAPDGQRDRAPTVDLKDLRFDDKLNPQLFSDVAERIAQAVAAGASTTKNKSSQLRRFYDEFVMWQEKVGNSEERFQHYLPFVMMLKAKVAYAKGRDHVDQNFEAFLRHLLDQCTSAERLRLGKLFFEAFMAFYKVYNNK</sequence>
<keyword evidence="5" id="KW-0051">Antiviral defense</keyword>
<evidence type="ECO:0000256" key="2">
    <source>
        <dbReference type="ARBA" id="ARBA00006896"/>
    </source>
</evidence>
<comment type="function">
    <text evidence="1">This subunit may be involved in monitoring complementarity of crRNA and target RNA.</text>
</comment>
<organism evidence="8 9">
    <name type="scientific">Tepidimonas taiwanensis</name>
    <dbReference type="NCBI Taxonomy" id="307486"/>
    <lineage>
        <taxon>Bacteria</taxon>
        <taxon>Pseudomonadati</taxon>
        <taxon>Pseudomonadota</taxon>
        <taxon>Betaproteobacteria</taxon>
        <taxon>Burkholderiales</taxon>
        <taxon>Tepidimonas</taxon>
    </lineage>
</organism>